<protein>
    <submittedName>
        <fullName evidence="1">Uncharacterized protein</fullName>
    </submittedName>
</protein>
<sequence>MLTYLAKDGPYKATTVGTIKGACAERVFTEAPNNLTTDVDCQKYKNINVKSLLKKLHANQNQNVHGLIGVHLLVIHVLLIKILITQCVPILKQMVFCACQKSNSTCKAQVYEDQPATITSYAQCQSFADICTTTGAACIAISTFSLQKTQTILQLLQQLKIDRARGCSYKNGLNDGECNTFLSGCKANGPGCVIGYHILNSLISNSAFNLNLDHVFGLMDNVMTDVKMQ</sequence>
<organism evidence="1 2">
    <name type="scientific">Paramecium primaurelia</name>
    <dbReference type="NCBI Taxonomy" id="5886"/>
    <lineage>
        <taxon>Eukaryota</taxon>
        <taxon>Sar</taxon>
        <taxon>Alveolata</taxon>
        <taxon>Ciliophora</taxon>
        <taxon>Intramacronucleata</taxon>
        <taxon>Oligohymenophorea</taxon>
        <taxon>Peniculida</taxon>
        <taxon>Parameciidae</taxon>
        <taxon>Paramecium</taxon>
    </lineage>
</organism>
<comment type="caution">
    <text evidence="1">The sequence shown here is derived from an EMBL/GenBank/DDBJ whole genome shotgun (WGS) entry which is preliminary data.</text>
</comment>
<name>A0A8S1QNI3_PARPR</name>
<gene>
    <name evidence="1" type="ORF">PPRIM_AZ9-3.1.T1960004</name>
</gene>
<dbReference type="Proteomes" id="UP000688137">
    <property type="component" value="Unassembled WGS sequence"/>
</dbReference>
<accession>A0A8S1QNI3</accession>
<reference evidence="1" key="1">
    <citation type="submission" date="2021-01" db="EMBL/GenBank/DDBJ databases">
        <authorList>
            <consortium name="Genoscope - CEA"/>
            <person name="William W."/>
        </authorList>
    </citation>
    <scope>NUCLEOTIDE SEQUENCE</scope>
</reference>
<dbReference type="AlphaFoldDB" id="A0A8S1QNI3"/>
<keyword evidence="2" id="KW-1185">Reference proteome</keyword>
<proteinExistence type="predicted"/>
<evidence type="ECO:0000313" key="2">
    <source>
        <dbReference type="Proteomes" id="UP000688137"/>
    </source>
</evidence>
<evidence type="ECO:0000313" key="1">
    <source>
        <dbReference type="EMBL" id="CAD8117343.1"/>
    </source>
</evidence>
<dbReference type="EMBL" id="CAJJDM010000205">
    <property type="protein sequence ID" value="CAD8117343.1"/>
    <property type="molecule type" value="Genomic_DNA"/>
</dbReference>